<dbReference type="Pfam" id="PF14022">
    <property type="entry name" value="DUF4238"/>
    <property type="match status" value="1"/>
</dbReference>
<dbReference type="InterPro" id="IPR025332">
    <property type="entry name" value="DUF4238"/>
</dbReference>
<evidence type="ECO:0000313" key="2">
    <source>
        <dbReference type="EMBL" id="RPA93763.1"/>
    </source>
</evidence>
<sequence>MRTAPNPMLEEKEQYHHYIPRFVLRAFAPDPQPVYDEPTRPVRKRKKQRKKKSARITAGGTAGGTEDPRGVEDDSPDEAGPSNALPEAKPSVEPEVVTTSEKPKPRRPRFDPSKDPYIKFYDLESGVLDFRKVGRVYGIPDMYKDADNERVNHVEQSLSKLESDVARIYQKIRKDHESGSRKFLISRDDLNLLRKFLFVMRYRGHRFWSKYTGTIDTYKHLDREMLIQFLKEKAITDLRQVWLLGLEVIMKTPIDADGDWLEIITREMFAGDANMYVFHIRESYMALLEPDSPEDEFILTDNGYGIFEGPVEFDIENLESTGTNGSRPRLKDRSYTEYHKLAPLSPRLMLVLRSNFLRDGPIWEKRLKFFRELAAWPKADSLLQDLPIKPPQVRYKLSAKVKTLEDEFSFELFRAKTEQIRLINTVMLQEAKGAITWVSDESLVKSLHAYLGNPSFLLQTPLGLFPESTPLFALRYQKQRLLSLCDMPYPTEGMRPLDELQQMSNNLRKDKHLQSYFKFGGEPELYRYDVHQATLLIQFRSFVADHSGSVLNWRNKVNRATLKFMSTFHPRIVWLHVKMWKISAQMIRKGLELSLVTESDTDMFLEPGPEDLIAKLVEFLPFNILSMLMLEVSLKGMHRLDTSEKMAAKGLSTAEIEKTLMFKDIGMMDQFGGFSGS</sequence>
<keyword evidence="3" id="KW-1185">Reference proteome</keyword>
<proteinExistence type="predicted"/>
<organism evidence="2 3">
    <name type="scientific">Choiromyces venosus 120613-1</name>
    <dbReference type="NCBI Taxonomy" id="1336337"/>
    <lineage>
        <taxon>Eukaryota</taxon>
        <taxon>Fungi</taxon>
        <taxon>Dikarya</taxon>
        <taxon>Ascomycota</taxon>
        <taxon>Pezizomycotina</taxon>
        <taxon>Pezizomycetes</taxon>
        <taxon>Pezizales</taxon>
        <taxon>Tuberaceae</taxon>
        <taxon>Choiromyces</taxon>
    </lineage>
</organism>
<accession>A0A3N4J641</accession>
<feature type="region of interest" description="Disordered" evidence="1">
    <location>
        <begin position="26"/>
        <end position="111"/>
    </location>
</feature>
<dbReference type="OrthoDB" id="5340163at2759"/>
<dbReference type="AlphaFoldDB" id="A0A3N4J641"/>
<dbReference type="EMBL" id="ML120447">
    <property type="protein sequence ID" value="RPA93763.1"/>
    <property type="molecule type" value="Genomic_DNA"/>
</dbReference>
<evidence type="ECO:0000256" key="1">
    <source>
        <dbReference type="SAM" id="MobiDB-lite"/>
    </source>
</evidence>
<reference evidence="2 3" key="1">
    <citation type="journal article" date="2018" name="Nat. Ecol. Evol.">
        <title>Pezizomycetes genomes reveal the molecular basis of ectomycorrhizal truffle lifestyle.</title>
        <authorList>
            <person name="Murat C."/>
            <person name="Payen T."/>
            <person name="Noel B."/>
            <person name="Kuo A."/>
            <person name="Morin E."/>
            <person name="Chen J."/>
            <person name="Kohler A."/>
            <person name="Krizsan K."/>
            <person name="Balestrini R."/>
            <person name="Da Silva C."/>
            <person name="Montanini B."/>
            <person name="Hainaut M."/>
            <person name="Levati E."/>
            <person name="Barry K.W."/>
            <person name="Belfiori B."/>
            <person name="Cichocki N."/>
            <person name="Clum A."/>
            <person name="Dockter R.B."/>
            <person name="Fauchery L."/>
            <person name="Guy J."/>
            <person name="Iotti M."/>
            <person name="Le Tacon F."/>
            <person name="Lindquist E.A."/>
            <person name="Lipzen A."/>
            <person name="Malagnac F."/>
            <person name="Mello A."/>
            <person name="Molinier V."/>
            <person name="Miyauchi S."/>
            <person name="Poulain J."/>
            <person name="Riccioni C."/>
            <person name="Rubini A."/>
            <person name="Sitrit Y."/>
            <person name="Splivallo R."/>
            <person name="Traeger S."/>
            <person name="Wang M."/>
            <person name="Zifcakova L."/>
            <person name="Wipf D."/>
            <person name="Zambonelli A."/>
            <person name="Paolocci F."/>
            <person name="Nowrousian M."/>
            <person name="Ottonello S."/>
            <person name="Baldrian P."/>
            <person name="Spatafora J.W."/>
            <person name="Henrissat B."/>
            <person name="Nagy L.G."/>
            <person name="Aury J.M."/>
            <person name="Wincker P."/>
            <person name="Grigoriev I.V."/>
            <person name="Bonfante P."/>
            <person name="Martin F.M."/>
        </authorList>
    </citation>
    <scope>NUCLEOTIDE SEQUENCE [LARGE SCALE GENOMIC DNA]</scope>
    <source>
        <strain evidence="2 3">120613-1</strain>
    </source>
</reference>
<evidence type="ECO:0000313" key="3">
    <source>
        <dbReference type="Proteomes" id="UP000276215"/>
    </source>
</evidence>
<dbReference type="STRING" id="1336337.A0A3N4J641"/>
<dbReference type="Proteomes" id="UP000276215">
    <property type="component" value="Unassembled WGS sequence"/>
</dbReference>
<protein>
    <submittedName>
        <fullName evidence="2">Uncharacterized protein</fullName>
    </submittedName>
</protein>
<feature type="compositionally biased region" description="Basic residues" evidence="1">
    <location>
        <begin position="41"/>
        <end position="54"/>
    </location>
</feature>
<gene>
    <name evidence="2" type="ORF">L873DRAFT_1511473</name>
</gene>
<name>A0A3N4J641_9PEZI</name>